<dbReference type="OrthoDB" id="342114at2"/>
<evidence type="ECO:0000313" key="2">
    <source>
        <dbReference type="Proteomes" id="UP000295418"/>
    </source>
</evidence>
<comment type="caution">
    <text evidence="1">The sequence shown here is derived from an EMBL/GenBank/DDBJ whole genome shotgun (WGS) entry which is preliminary data.</text>
</comment>
<dbReference type="AlphaFoldDB" id="A0A4R4ELN1"/>
<reference evidence="1 2" key="1">
    <citation type="submission" date="2019-03" db="EMBL/GenBank/DDBJ databases">
        <authorList>
            <person name="Kim M.K.M."/>
        </authorList>
    </citation>
    <scope>NUCLEOTIDE SEQUENCE [LARGE SCALE GENOMIC DNA]</scope>
    <source>
        <strain evidence="1 2">18JY21-1</strain>
    </source>
</reference>
<sequence length="156" mass="18384">MDTIQFKVEYSEDQDAQVLGIYINGENLVELIRRYENQFDPSIAGGYEGLNIKFLNNIKEHFTGKLNEDDLFYYEGKTLIMGCNCGEPGCWPILIKVIEEDEVIVWNEFEQPHRNEESASGHWDYSKFKPLRFNRKQYEEQLKIICEKLKEDDNST</sequence>
<dbReference type="Proteomes" id="UP000295418">
    <property type="component" value="Unassembled WGS sequence"/>
</dbReference>
<dbReference type="RefSeq" id="WP_132417019.1">
    <property type="nucleotide sequence ID" value="NZ_SKFG01000003.1"/>
</dbReference>
<evidence type="ECO:0000313" key="1">
    <source>
        <dbReference type="EMBL" id="TCZ79361.1"/>
    </source>
</evidence>
<accession>A0A4R4ELN1</accession>
<name>A0A4R4ELN1_9BACL</name>
<keyword evidence="2" id="KW-1185">Reference proteome</keyword>
<gene>
    <name evidence="1" type="ORF">E0485_05735</name>
</gene>
<organism evidence="1 2">
    <name type="scientific">Paenibacillus albiflavus</name>
    <dbReference type="NCBI Taxonomy" id="2545760"/>
    <lineage>
        <taxon>Bacteria</taxon>
        <taxon>Bacillati</taxon>
        <taxon>Bacillota</taxon>
        <taxon>Bacilli</taxon>
        <taxon>Bacillales</taxon>
        <taxon>Paenibacillaceae</taxon>
        <taxon>Paenibacillus</taxon>
    </lineage>
</organism>
<dbReference type="EMBL" id="SKFG01000003">
    <property type="protein sequence ID" value="TCZ79361.1"/>
    <property type="molecule type" value="Genomic_DNA"/>
</dbReference>
<protein>
    <submittedName>
        <fullName evidence="1">Uncharacterized protein</fullName>
    </submittedName>
</protein>
<proteinExistence type="predicted"/>